<name>A0A6A3KEG2_9STRA</name>
<dbReference type="GO" id="GO:0005634">
    <property type="term" value="C:nucleus"/>
    <property type="evidence" value="ECO:0007669"/>
    <property type="project" value="UniProtKB-SubCell"/>
</dbReference>
<evidence type="ECO:0000313" key="5">
    <source>
        <dbReference type="EMBL" id="KAE9005731.1"/>
    </source>
</evidence>
<keyword evidence="3" id="KW-0539">Nucleus</keyword>
<dbReference type="GO" id="GO:0003677">
    <property type="term" value="F:DNA binding"/>
    <property type="evidence" value="ECO:0007669"/>
    <property type="project" value="UniProtKB-KW"/>
</dbReference>
<evidence type="ECO:0000313" key="7">
    <source>
        <dbReference type="Proteomes" id="UP000429607"/>
    </source>
</evidence>
<comment type="caution">
    <text evidence="5">The sequence shown here is derived from an EMBL/GenBank/DDBJ whole genome shotgun (WGS) entry which is preliminary data.</text>
</comment>
<keyword evidence="8" id="KW-1185">Reference proteome</keyword>
<evidence type="ECO:0000256" key="2">
    <source>
        <dbReference type="ARBA" id="ARBA00023125"/>
    </source>
</evidence>
<evidence type="ECO:0000256" key="1">
    <source>
        <dbReference type="ARBA" id="ARBA00004123"/>
    </source>
</evidence>
<comment type="subcellular location">
    <subcellularLocation>
        <location evidence="1">Nucleus</location>
    </subcellularLocation>
</comment>
<dbReference type="OrthoDB" id="118906at2759"/>
<gene>
    <name evidence="5" type="ORF">PR001_g17372</name>
    <name evidence="4" type="ORF">PR002_g17766</name>
    <name evidence="6" type="ORF">PR003_g9982</name>
</gene>
<accession>A0A6A3KEG2</accession>
<dbReference type="Proteomes" id="UP000435112">
    <property type="component" value="Unassembled WGS sequence"/>
</dbReference>
<dbReference type="GO" id="GO:0030527">
    <property type="term" value="F:structural constituent of chromatin"/>
    <property type="evidence" value="ECO:0007669"/>
    <property type="project" value="InterPro"/>
</dbReference>
<evidence type="ECO:0000313" key="4">
    <source>
        <dbReference type="EMBL" id="KAE9001968.1"/>
    </source>
</evidence>
<dbReference type="Proteomes" id="UP000429607">
    <property type="component" value="Unassembled WGS sequence"/>
</dbReference>
<dbReference type="AlphaFoldDB" id="A0A6A3KEG2"/>
<keyword evidence="2" id="KW-0238">DNA-binding</keyword>
<proteinExistence type="predicted"/>
<dbReference type="Proteomes" id="UP000434957">
    <property type="component" value="Unassembled WGS sequence"/>
</dbReference>
<dbReference type="PRINTS" id="PR00622">
    <property type="entry name" value="HISTONEH3"/>
</dbReference>
<evidence type="ECO:0000256" key="3">
    <source>
        <dbReference type="ARBA" id="ARBA00023242"/>
    </source>
</evidence>
<organism evidence="5 7">
    <name type="scientific">Phytophthora rubi</name>
    <dbReference type="NCBI Taxonomy" id="129364"/>
    <lineage>
        <taxon>Eukaryota</taxon>
        <taxon>Sar</taxon>
        <taxon>Stramenopiles</taxon>
        <taxon>Oomycota</taxon>
        <taxon>Peronosporomycetes</taxon>
        <taxon>Peronosporales</taxon>
        <taxon>Peronosporaceae</taxon>
        <taxon>Phytophthora</taxon>
    </lineage>
</organism>
<evidence type="ECO:0000313" key="8">
    <source>
        <dbReference type="Proteomes" id="UP000434957"/>
    </source>
</evidence>
<sequence>MARTKQSAARSTGGRTPRRSLARLACRKVSSQGAATEQRWHVWLITDRLGTDVTDDSRYSVQYIVTPGKTQSSYEPRWMLEEDGFGEYLDLVDVFKALGGPMTFAEFALSRPDEFSQAIGAANDGRCAFHALSRATDAVGLVGWFSGAAVDEFYDAQAAKGKPIPGAGVVWSTLWTFVRQQNRSARAAEKPEICEDTLRVNQVQERLTGVSSCLGLDNLLLAPGVYLCAGSSPGPQRKSHAFTMIVTTAGRFASDDEVVQVPLLEYAAPWLAEVRFVRRVLIR</sequence>
<reference evidence="7 9" key="1">
    <citation type="submission" date="2018-09" db="EMBL/GenBank/DDBJ databases">
        <title>Genomic investigation of the strawberry pathogen Phytophthora fragariae indicates pathogenicity is determined by transcriptional variation in three key races.</title>
        <authorList>
            <person name="Adams T.M."/>
            <person name="Armitage A.D."/>
            <person name="Sobczyk M.K."/>
            <person name="Bates H.J."/>
            <person name="Dunwell J.M."/>
            <person name="Nellist C.F."/>
            <person name="Harrison R.J."/>
        </authorList>
    </citation>
    <scope>NUCLEOTIDE SEQUENCE [LARGE SCALE GENOMIC DNA]</scope>
    <source>
        <strain evidence="5 7">SCRP249</strain>
        <strain evidence="4 9">SCRP324</strain>
        <strain evidence="6 8">SCRP333</strain>
    </source>
</reference>
<evidence type="ECO:0000313" key="6">
    <source>
        <dbReference type="EMBL" id="KAE9341457.1"/>
    </source>
</evidence>
<dbReference type="EMBL" id="QXFT01000531">
    <property type="protein sequence ID" value="KAE9341457.1"/>
    <property type="molecule type" value="Genomic_DNA"/>
</dbReference>
<dbReference type="GO" id="GO:0000786">
    <property type="term" value="C:nucleosome"/>
    <property type="evidence" value="ECO:0007669"/>
    <property type="project" value="InterPro"/>
</dbReference>
<protein>
    <submittedName>
        <fullName evidence="5">Uncharacterized protein</fullName>
    </submittedName>
</protein>
<dbReference type="EMBL" id="QXFU01001460">
    <property type="protein sequence ID" value="KAE9001968.1"/>
    <property type="molecule type" value="Genomic_DNA"/>
</dbReference>
<evidence type="ECO:0000313" key="9">
    <source>
        <dbReference type="Proteomes" id="UP000435112"/>
    </source>
</evidence>
<dbReference type="EMBL" id="QXFV01001443">
    <property type="protein sequence ID" value="KAE9005731.1"/>
    <property type="molecule type" value="Genomic_DNA"/>
</dbReference>
<dbReference type="InterPro" id="IPR000164">
    <property type="entry name" value="Histone_H3/CENP-A"/>
</dbReference>